<evidence type="ECO:0000313" key="8">
    <source>
        <dbReference type="EMBL" id="RZV40569.1"/>
    </source>
</evidence>
<feature type="transmembrane region" description="Helical" evidence="6">
    <location>
        <begin position="146"/>
        <end position="168"/>
    </location>
</feature>
<keyword evidence="3 6" id="KW-0812">Transmembrane</keyword>
<organism evidence="8 9">
    <name type="scientific">Candidatus Acidulodesulfobacterium acidiphilum</name>
    <dbReference type="NCBI Taxonomy" id="2597224"/>
    <lineage>
        <taxon>Bacteria</taxon>
        <taxon>Deltaproteobacteria</taxon>
        <taxon>Candidatus Acidulodesulfobacterales</taxon>
        <taxon>Candidatus Acidulodesulfobacterium</taxon>
    </lineage>
</organism>
<dbReference type="InterPro" id="IPR020846">
    <property type="entry name" value="MFS_dom"/>
</dbReference>
<dbReference type="GO" id="GO:0016020">
    <property type="term" value="C:membrane"/>
    <property type="evidence" value="ECO:0007669"/>
    <property type="project" value="UniProtKB-SubCell"/>
</dbReference>
<dbReference type="GO" id="GO:0022857">
    <property type="term" value="F:transmembrane transporter activity"/>
    <property type="evidence" value="ECO:0007669"/>
    <property type="project" value="InterPro"/>
</dbReference>
<name>A0A520XHB4_9DELT</name>
<feature type="transmembrane region" description="Helical" evidence="6">
    <location>
        <begin position="268"/>
        <end position="287"/>
    </location>
</feature>
<dbReference type="PANTHER" id="PTHR23511:SF34">
    <property type="entry name" value="SYNAPTIC VESICLE GLYCOPROTEIN 2"/>
    <property type="match status" value="1"/>
</dbReference>
<evidence type="ECO:0000256" key="5">
    <source>
        <dbReference type="ARBA" id="ARBA00023136"/>
    </source>
</evidence>
<dbReference type="AlphaFoldDB" id="A0A520XHB4"/>
<protein>
    <submittedName>
        <fullName evidence="8">MFS transporter</fullName>
    </submittedName>
</protein>
<keyword evidence="4 6" id="KW-1133">Transmembrane helix</keyword>
<dbReference type="PROSITE" id="PS50850">
    <property type="entry name" value="MFS"/>
    <property type="match status" value="1"/>
</dbReference>
<evidence type="ECO:0000256" key="6">
    <source>
        <dbReference type="SAM" id="Phobius"/>
    </source>
</evidence>
<dbReference type="EMBL" id="SHMQ01000001">
    <property type="protein sequence ID" value="RZV40569.1"/>
    <property type="molecule type" value="Genomic_DNA"/>
</dbReference>
<dbReference type="Gene3D" id="1.20.1250.20">
    <property type="entry name" value="MFS general substrate transporter like domains"/>
    <property type="match status" value="1"/>
</dbReference>
<evidence type="ECO:0000313" key="9">
    <source>
        <dbReference type="Proteomes" id="UP000322454"/>
    </source>
</evidence>
<feature type="transmembrane region" description="Helical" evidence="6">
    <location>
        <begin position="385"/>
        <end position="404"/>
    </location>
</feature>
<gene>
    <name evidence="8" type="ORF">EVJ48_01225</name>
</gene>
<feature type="domain" description="Major facilitator superfamily (MFS) profile" evidence="7">
    <location>
        <begin position="21"/>
        <end position="409"/>
    </location>
</feature>
<evidence type="ECO:0000259" key="7">
    <source>
        <dbReference type="PROSITE" id="PS50850"/>
    </source>
</evidence>
<dbReference type="PROSITE" id="PS00216">
    <property type="entry name" value="SUGAR_TRANSPORT_1"/>
    <property type="match status" value="1"/>
</dbReference>
<sequence>MNIFKNSRNPSIQPVRFFTAPLLLSSAGMFLDGYSLTVIAFAIILINPYFRLNTLESGLIIASVVLGSIIGALLIGYFSDVFGRKSVYILNMAVFVISGIVSALSVNFIMLFLSRIALGVAVGADYPVSNSYIAETAPEALRGKHLSFAGLSFGIGSIFSSLTAAALFPFGPEMWRFMLGIGVIPAFVVMFLRISMPESARWINAKRIKEKYKKNKLYIEGMFSKAHIKNTLLYSFIWFLYDIGAYGIGLLIPLIFKKSGFISNEENALITSSILLTGIASSAVGLLNIDRIGRKNIQLAGFAGMGISLFLIPYFYGTLAGLTAVIFIAEIFNSLASLTVGIFPAELSHTSFRSSAYGFSATAGKIGAVCGVLIMTYFVGNNKDLGYYAVAGLISAAFFLSFFLPETGNKRLDEIK</sequence>
<dbReference type="SUPFAM" id="SSF103473">
    <property type="entry name" value="MFS general substrate transporter"/>
    <property type="match status" value="1"/>
</dbReference>
<evidence type="ECO:0000256" key="4">
    <source>
        <dbReference type="ARBA" id="ARBA00022989"/>
    </source>
</evidence>
<dbReference type="InterPro" id="IPR005828">
    <property type="entry name" value="MFS_sugar_transport-like"/>
</dbReference>
<evidence type="ECO:0000256" key="1">
    <source>
        <dbReference type="ARBA" id="ARBA00004141"/>
    </source>
</evidence>
<reference evidence="8 9" key="1">
    <citation type="submission" date="2019-01" db="EMBL/GenBank/DDBJ databases">
        <title>Insights into ecological role of a new deltaproteobacterial order Candidatus Sinidesulfobacterales (Sva0485) by metagenomics and metatranscriptomics.</title>
        <authorList>
            <person name="Tan S."/>
            <person name="Liu J."/>
            <person name="Fang Y."/>
            <person name="Hedlund B."/>
            <person name="Lian Z.-H."/>
            <person name="Huang L.-Y."/>
            <person name="Li J.-T."/>
            <person name="Huang L.-N."/>
            <person name="Li W.-J."/>
            <person name="Jiang H.-C."/>
            <person name="Dong H.-L."/>
            <person name="Shu W.-S."/>
        </authorList>
    </citation>
    <scope>NUCLEOTIDE SEQUENCE [LARGE SCALE GENOMIC DNA]</scope>
    <source>
        <strain evidence="8">AP4</strain>
    </source>
</reference>
<feature type="transmembrane region" description="Helical" evidence="6">
    <location>
        <begin position="174"/>
        <end position="192"/>
    </location>
</feature>
<feature type="transmembrane region" description="Helical" evidence="6">
    <location>
        <begin position="299"/>
        <end position="316"/>
    </location>
</feature>
<dbReference type="Proteomes" id="UP000322454">
    <property type="component" value="Unassembled WGS sequence"/>
</dbReference>
<accession>A0A520XHB4</accession>
<evidence type="ECO:0000256" key="2">
    <source>
        <dbReference type="ARBA" id="ARBA00022448"/>
    </source>
</evidence>
<dbReference type="Pfam" id="PF00083">
    <property type="entry name" value="Sugar_tr"/>
    <property type="match status" value="1"/>
</dbReference>
<proteinExistence type="predicted"/>
<keyword evidence="5 6" id="KW-0472">Membrane</keyword>
<comment type="caution">
    <text evidence="8">The sequence shown here is derived from an EMBL/GenBank/DDBJ whole genome shotgun (WGS) entry which is preliminary data.</text>
</comment>
<feature type="transmembrane region" description="Helical" evidence="6">
    <location>
        <begin position="357"/>
        <end position="379"/>
    </location>
</feature>
<feature type="transmembrane region" description="Helical" evidence="6">
    <location>
        <begin position="232"/>
        <end position="256"/>
    </location>
</feature>
<evidence type="ECO:0000256" key="3">
    <source>
        <dbReference type="ARBA" id="ARBA00022692"/>
    </source>
</evidence>
<comment type="subcellular location">
    <subcellularLocation>
        <location evidence="1">Membrane</location>
        <topology evidence="1">Multi-pass membrane protein</topology>
    </subcellularLocation>
</comment>
<feature type="transmembrane region" description="Helical" evidence="6">
    <location>
        <begin position="90"/>
        <end position="110"/>
    </location>
</feature>
<feature type="transmembrane region" description="Helical" evidence="6">
    <location>
        <begin position="21"/>
        <end position="46"/>
    </location>
</feature>
<dbReference type="PANTHER" id="PTHR23511">
    <property type="entry name" value="SYNAPTIC VESICLE GLYCOPROTEIN 2"/>
    <property type="match status" value="1"/>
</dbReference>
<feature type="transmembrane region" description="Helical" evidence="6">
    <location>
        <begin position="322"/>
        <end position="345"/>
    </location>
</feature>
<dbReference type="InterPro" id="IPR005829">
    <property type="entry name" value="Sugar_transporter_CS"/>
</dbReference>
<dbReference type="InterPro" id="IPR036259">
    <property type="entry name" value="MFS_trans_sf"/>
</dbReference>
<keyword evidence="2" id="KW-0813">Transport</keyword>
<feature type="transmembrane region" description="Helical" evidence="6">
    <location>
        <begin position="58"/>
        <end position="78"/>
    </location>
</feature>